<dbReference type="Gene3D" id="3.30.70.100">
    <property type="match status" value="1"/>
</dbReference>
<dbReference type="KEGG" id="cli:Clim_2045"/>
<proteinExistence type="predicted"/>
<dbReference type="EMBL" id="CP001097">
    <property type="protein sequence ID" value="ACD91074.1"/>
    <property type="molecule type" value="Genomic_DNA"/>
</dbReference>
<sequence length="68" mass="7414">MQKEFVVTGMRCSSCENLVKEALEELYGVEEVRVSHSEGVVAVSYEPSMVSSAAMIAVIEEQGFKVVS</sequence>
<evidence type="ECO:0000313" key="3">
    <source>
        <dbReference type="Proteomes" id="UP000008841"/>
    </source>
</evidence>
<protein>
    <submittedName>
        <fullName evidence="2">Heavy metal transport/detoxification protein</fullName>
    </submittedName>
</protein>
<dbReference type="Pfam" id="PF00403">
    <property type="entry name" value="HMA"/>
    <property type="match status" value="1"/>
</dbReference>
<name>B3EG65_CHLL2</name>
<feature type="domain" description="HMA" evidence="1">
    <location>
        <begin position="1"/>
        <end position="67"/>
    </location>
</feature>
<dbReference type="AlphaFoldDB" id="B3EG65"/>
<dbReference type="PROSITE" id="PS50846">
    <property type="entry name" value="HMA_2"/>
    <property type="match status" value="1"/>
</dbReference>
<dbReference type="InterPro" id="IPR036163">
    <property type="entry name" value="HMA_dom_sf"/>
</dbReference>
<dbReference type="SUPFAM" id="SSF55008">
    <property type="entry name" value="HMA, heavy metal-associated domain"/>
    <property type="match status" value="1"/>
</dbReference>
<organism evidence="2 3">
    <name type="scientific">Chlorobium limicola (strain DSM 245 / NBRC 103803 / 6330)</name>
    <dbReference type="NCBI Taxonomy" id="290315"/>
    <lineage>
        <taxon>Bacteria</taxon>
        <taxon>Pseudomonadati</taxon>
        <taxon>Chlorobiota</taxon>
        <taxon>Chlorobiia</taxon>
        <taxon>Chlorobiales</taxon>
        <taxon>Chlorobiaceae</taxon>
        <taxon>Chlorobium/Pelodictyon group</taxon>
        <taxon>Chlorobium</taxon>
    </lineage>
</organism>
<evidence type="ECO:0000259" key="1">
    <source>
        <dbReference type="PROSITE" id="PS50846"/>
    </source>
</evidence>
<dbReference type="eggNOG" id="COG2608">
    <property type="taxonomic scope" value="Bacteria"/>
</dbReference>
<dbReference type="RefSeq" id="WP_012466943.1">
    <property type="nucleotide sequence ID" value="NC_010803.1"/>
</dbReference>
<dbReference type="GO" id="GO:0046872">
    <property type="term" value="F:metal ion binding"/>
    <property type="evidence" value="ECO:0007669"/>
    <property type="project" value="InterPro"/>
</dbReference>
<dbReference type="Proteomes" id="UP000008841">
    <property type="component" value="Chromosome"/>
</dbReference>
<dbReference type="CDD" id="cd00371">
    <property type="entry name" value="HMA"/>
    <property type="match status" value="1"/>
</dbReference>
<reference evidence="2 3" key="1">
    <citation type="submission" date="2008-05" db="EMBL/GenBank/DDBJ databases">
        <title>Complete sequence of Chlorobium limicola DSM 245.</title>
        <authorList>
            <consortium name="US DOE Joint Genome Institute"/>
            <person name="Lucas S."/>
            <person name="Copeland A."/>
            <person name="Lapidus A."/>
            <person name="Glavina del Rio T."/>
            <person name="Dalin E."/>
            <person name="Tice H."/>
            <person name="Bruce D."/>
            <person name="Goodwin L."/>
            <person name="Pitluck S."/>
            <person name="Schmutz J."/>
            <person name="Larimer F."/>
            <person name="Land M."/>
            <person name="Hauser L."/>
            <person name="Kyrpides N."/>
            <person name="Ovchinnikova G."/>
            <person name="Zhao F."/>
            <person name="Li T."/>
            <person name="Liu Z."/>
            <person name="Overmann J."/>
            <person name="Bryant D.A."/>
            <person name="Richardson P."/>
        </authorList>
    </citation>
    <scope>NUCLEOTIDE SEQUENCE [LARGE SCALE GENOMIC DNA]</scope>
    <source>
        <strain evidence="3">DSM 245 / NBRC 103803 / 6330</strain>
    </source>
</reference>
<accession>B3EG65</accession>
<dbReference type="InterPro" id="IPR006121">
    <property type="entry name" value="HMA_dom"/>
</dbReference>
<evidence type="ECO:0000313" key="2">
    <source>
        <dbReference type="EMBL" id="ACD91074.1"/>
    </source>
</evidence>
<dbReference type="HOGENOM" id="CLU_134973_10_4_10"/>
<dbReference type="STRING" id="290315.Clim_2045"/>
<dbReference type="OrthoDB" id="9813965at2"/>
<gene>
    <name evidence="2" type="ordered locus">Clim_2045</name>
</gene>